<keyword evidence="2" id="KW-1185">Reference proteome</keyword>
<reference evidence="1" key="1">
    <citation type="submission" date="2023-03" db="EMBL/GenBank/DDBJ databases">
        <title>Massive genome expansion in bonnet fungi (Mycena s.s.) driven by repeated elements and novel gene families across ecological guilds.</title>
        <authorList>
            <consortium name="Lawrence Berkeley National Laboratory"/>
            <person name="Harder C.B."/>
            <person name="Miyauchi S."/>
            <person name="Viragh M."/>
            <person name="Kuo A."/>
            <person name="Thoen E."/>
            <person name="Andreopoulos B."/>
            <person name="Lu D."/>
            <person name="Skrede I."/>
            <person name="Drula E."/>
            <person name="Henrissat B."/>
            <person name="Morin E."/>
            <person name="Kohler A."/>
            <person name="Barry K."/>
            <person name="LaButti K."/>
            <person name="Morin E."/>
            <person name="Salamov A."/>
            <person name="Lipzen A."/>
            <person name="Mereny Z."/>
            <person name="Hegedus B."/>
            <person name="Baldrian P."/>
            <person name="Stursova M."/>
            <person name="Weitz H."/>
            <person name="Taylor A."/>
            <person name="Grigoriev I.V."/>
            <person name="Nagy L.G."/>
            <person name="Martin F."/>
            <person name="Kauserud H."/>
        </authorList>
    </citation>
    <scope>NUCLEOTIDE SEQUENCE</scope>
    <source>
        <strain evidence="1">CBHHK182m</strain>
    </source>
</reference>
<name>A0AAD7HNG9_9AGAR</name>
<organism evidence="1 2">
    <name type="scientific">Mycena metata</name>
    <dbReference type="NCBI Taxonomy" id="1033252"/>
    <lineage>
        <taxon>Eukaryota</taxon>
        <taxon>Fungi</taxon>
        <taxon>Dikarya</taxon>
        <taxon>Basidiomycota</taxon>
        <taxon>Agaricomycotina</taxon>
        <taxon>Agaricomycetes</taxon>
        <taxon>Agaricomycetidae</taxon>
        <taxon>Agaricales</taxon>
        <taxon>Marasmiineae</taxon>
        <taxon>Mycenaceae</taxon>
        <taxon>Mycena</taxon>
    </lineage>
</organism>
<dbReference type="Proteomes" id="UP001215598">
    <property type="component" value="Unassembled WGS sequence"/>
</dbReference>
<evidence type="ECO:0000313" key="1">
    <source>
        <dbReference type="EMBL" id="KAJ7723899.1"/>
    </source>
</evidence>
<proteinExistence type="predicted"/>
<protein>
    <submittedName>
        <fullName evidence="1">Uncharacterized protein</fullName>
    </submittedName>
</protein>
<gene>
    <name evidence="1" type="ORF">B0H16DRAFT_1597665</name>
</gene>
<dbReference type="AlphaFoldDB" id="A0AAD7HNG9"/>
<evidence type="ECO:0000313" key="2">
    <source>
        <dbReference type="Proteomes" id="UP001215598"/>
    </source>
</evidence>
<accession>A0AAD7HNG9</accession>
<sequence>MRSAKPGRALPFDGSAWANPLQFMPWKRTRIIARNNSAMRIPQRLVIGSYIGDEVDEEKEDTAPLTTPARFQPFVVMDEHARVKYGEEFSASDDLILRAYKTKMHNVTGKFSGEQMLGTDIPLVTQILSTEDLEDTDKTVPLLGKEGVRVSTLPETTTWVTARRKGSELYLKIKKI</sequence>
<dbReference type="EMBL" id="JARKIB010000207">
    <property type="protein sequence ID" value="KAJ7723899.1"/>
    <property type="molecule type" value="Genomic_DNA"/>
</dbReference>
<comment type="caution">
    <text evidence="1">The sequence shown here is derived from an EMBL/GenBank/DDBJ whole genome shotgun (WGS) entry which is preliminary data.</text>
</comment>